<accession>A0A6J4N789</accession>
<organism evidence="3">
    <name type="scientific">uncultured Pyrinomonadaceae bacterium</name>
    <dbReference type="NCBI Taxonomy" id="2283094"/>
    <lineage>
        <taxon>Bacteria</taxon>
        <taxon>Pseudomonadati</taxon>
        <taxon>Acidobacteriota</taxon>
        <taxon>Blastocatellia</taxon>
        <taxon>Blastocatellales</taxon>
        <taxon>Pyrinomonadaceae</taxon>
        <taxon>environmental samples</taxon>
    </lineage>
</organism>
<dbReference type="PANTHER" id="PTHR30466:SF1">
    <property type="entry name" value="FMN REDUCTASE (NADH) RUTF"/>
    <property type="match status" value="1"/>
</dbReference>
<dbReference type="SUPFAM" id="SSF50475">
    <property type="entry name" value="FMN-binding split barrel"/>
    <property type="match status" value="1"/>
</dbReference>
<protein>
    <submittedName>
        <fullName evidence="3">Nitrilotriacetate monooxygenase component B</fullName>
        <ecNumber evidence="3">1.14.13.-</ecNumber>
    </submittedName>
</protein>
<dbReference type="GO" id="GO:0010181">
    <property type="term" value="F:FMN binding"/>
    <property type="evidence" value="ECO:0007669"/>
    <property type="project" value="InterPro"/>
</dbReference>
<keyword evidence="1 3" id="KW-0560">Oxidoreductase</keyword>
<dbReference type="Pfam" id="PF01613">
    <property type="entry name" value="Flavin_Reduct"/>
    <property type="match status" value="1"/>
</dbReference>
<dbReference type="SMART" id="SM00903">
    <property type="entry name" value="Flavin_Reduct"/>
    <property type="match status" value="1"/>
</dbReference>
<name>A0A6J4N789_9BACT</name>
<dbReference type="EMBL" id="CADCUR010000024">
    <property type="protein sequence ID" value="CAA9380223.1"/>
    <property type="molecule type" value="Genomic_DNA"/>
</dbReference>
<dbReference type="GO" id="GO:0004497">
    <property type="term" value="F:monooxygenase activity"/>
    <property type="evidence" value="ECO:0007669"/>
    <property type="project" value="UniProtKB-KW"/>
</dbReference>
<keyword evidence="3" id="KW-0503">Monooxygenase</keyword>
<sequence>MISKDEFRRALGRFASGVTVVTARDASGRLHGITVSAFCSVSLEPPLILVCIDKNTGSHYALAETGSFVVNILRQDQQYVSDRFASYLPDKFEAVGYDLGIDDLPVLEDALANLECRLVNSHDGGDHTIFVGQIERATIGDGEPLVYFHGNYRKLETD</sequence>
<dbReference type="Gene3D" id="2.30.110.10">
    <property type="entry name" value="Electron Transport, Fmn-binding Protein, Chain A"/>
    <property type="match status" value="1"/>
</dbReference>
<reference evidence="3" key="1">
    <citation type="submission" date="2020-02" db="EMBL/GenBank/DDBJ databases">
        <authorList>
            <person name="Meier V. D."/>
        </authorList>
    </citation>
    <scope>NUCLEOTIDE SEQUENCE</scope>
    <source>
        <strain evidence="3">AVDCRST_MAG74</strain>
    </source>
</reference>
<dbReference type="PANTHER" id="PTHR30466">
    <property type="entry name" value="FLAVIN REDUCTASE"/>
    <property type="match status" value="1"/>
</dbReference>
<dbReference type="InterPro" id="IPR002563">
    <property type="entry name" value="Flavin_Rdtase-like_dom"/>
</dbReference>
<evidence type="ECO:0000256" key="1">
    <source>
        <dbReference type="ARBA" id="ARBA00023002"/>
    </source>
</evidence>
<dbReference type="InterPro" id="IPR050268">
    <property type="entry name" value="NADH-dep_flavin_reductase"/>
</dbReference>
<dbReference type="GO" id="GO:0042602">
    <property type="term" value="F:riboflavin reductase (NADPH) activity"/>
    <property type="evidence" value="ECO:0007669"/>
    <property type="project" value="TreeGrafter"/>
</dbReference>
<dbReference type="EC" id="1.14.13.-" evidence="3"/>
<evidence type="ECO:0000313" key="3">
    <source>
        <dbReference type="EMBL" id="CAA9380223.1"/>
    </source>
</evidence>
<feature type="domain" description="Flavin reductase like" evidence="2">
    <location>
        <begin position="11"/>
        <end position="154"/>
    </location>
</feature>
<dbReference type="InterPro" id="IPR012349">
    <property type="entry name" value="Split_barrel_FMN-bd"/>
</dbReference>
<gene>
    <name evidence="3" type="ORF">AVDCRST_MAG74-435</name>
</gene>
<evidence type="ECO:0000259" key="2">
    <source>
        <dbReference type="SMART" id="SM00903"/>
    </source>
</evidence>
<proteinExistence type="predicted"/>
<dbReference type="AlphaFoldDB" id="A0A6J4N789"/>